<keyword evidence="10" id="KW-1185">Reference proteome</keyword>
<evidence type="ECO:0000256" key="4">
    <source>
        <dbReference type="ARBA" id="ARBA00022737"/>
    </source>
</evidence>
<keyword evidence="2" id="KW-0004">4Fe-4S</keyword>
<feature type="domain" description="4Fe-4S ferredoxin-type" evidence="8">
    <location>
        <begin position="4"/>
        <end position="34"/>
    </location>
</feature>
<protein>
    <submittedName>
        <fullName evidence="9">4Fe-4S ferredoxin</fullName>
    </submittedName>
</protein>
<dbReference type="EMBL" id="AP028679">
    <property type="protein sequence ID" value="BEQ16795.1"/>
    <property type="molecule type" value="Genomic_DNA"/>
</dbReference>
<feature type="domain" description="4Fe-4S ferredoxin-type" evidence="8">
    <location>
        <begin position="50"/>
        <end position="81"/>
    </location>
</feature>
<accession>A0AAU9EZ39</accession>
<keyword evidence="7" id="KW-0411">Iron-sulfur</keyword>
<dbReference type="PROSITE" id="PS00198">
    <property type="entry name" value="4FE4S_FER_1"/>
    <property type="match status" value="1"/>
</dbReference>
<dbReference type="InterPro" id="IPR017900">
    <property type="entry name" value="4Fe4S_Fe_S_CS"/>
</dbReference>
<dbReference type="InterPro" id="IPR050954">
    <property type="entry name" value="ET_IronSulfur_Cluster-Binding"/>
</dbReference>
<evidence type="ECO:0000256" key="5">
    <source>
        <dbReference type="ARBA" id="ARBA00022982"/>
    </source>
</evidence>
<dbReference type="AlphaFoldDB" id="A0AAU9EZ39"/>
<evidence type="ECO:0000259" key="8">
    <source>
        <dbReference type="PROSITE" id="PS51379"/>
    </source>
</evidence>
<dbReference type="CDD" id="cd10553">
    <property type="entry name" value="PhsB_like"/>
    <property type="match status" value="1"/>
</dbReference>
<evidence type="ECO:0000256" key="3">
    <source>
        <dbReference type="ARBA" id="ARBA00022723"/>
    </source>
</evidence>
<gene>
    <name evidence="9" type="ORF">FAK_38610</name>
</gene>
<evidence type="ECO:0000313" key="9">
    <source>
        <dbReference type="EMBL" id="BEQ16795.1"/>
    </source>
</evidence>
<organism evidence="9 10">
    <name type="scientific">Desulfoferula mesophila</name>
    <dbReference type="NCBI Taxonomy" id="3058419"/>
    <lineage>
        <taxon>Bacteria</taxon>
        <taxon>Pseudomonadati</taxon>
        <taxon>Thermodesulfobacteriota</taxon>
        <taxon>Desulfarculia</taxon>
        <taxon>Desulfarculales</taxon>
        <taxon>Desulfarculaceae</taxon>
        <taxon>Desulfoferula</taxon>
    </lineage>
</organism>
<dbReference type="PROSITE" id="PS51379">
    <property type="entry name" value="4FE4S_FER_2"/>
    <property type="match status" value="3"/>
</dbReference>
<evidence type="ECO:0000313" key="10">
    <source>
        <dbReference type="Proteomes" id="UP001366166"/>
    </source>
</evidence>
<dbReference type="Proteomes" id="UP001366166">
    <property type="component" value="Chromosome"/>
</dbReference>
<evidence type="ECO:0000256" key="6">
    <source>
        <dbReference type="ARBA" id="ARBA00023004"/>
    </source>
</evidence>
<feature type="domain" description="4Fe-4S ferredoxin-type" evidence="8">
    <location>
        <begin position="83"/>
        <end position="112"/>
    </location>
</feature>
<keyword evidence="1" id="KW-0813">Transport</keyword>
<dbReference type="Pfam" id="PF13247">
    <property type="entry name" value="Fer4_11"/>
    <property type="match status" value="1"/>
</dbReference>
<reference evidence="10" key="1">
    <citation type="journal article" date="2023" name="Arch. Microbiol.">
        <title>Desulfoferula mesophilus gen. nov. sp. nov., a mesophilic sulfate-reducing bacterium isolated from a brackish lake sediment.</title>
        <authorList>
            <person name="Watanabe T."/>
            <person name="Yabe T."/>
            <person name="Tsuji J.M."/>
            <person name="Fukui M."/>
        </authorList>
    </citation>
    <scope>NUCLEOTIDE SEQUENCE [LARGE SCALE GENOMIC DNA]</scope>
    <source>
        <strain evidence="10">12FAK</strain>
    </source>
</reference>
<dbReference type="SUPFAM" id="SSF54862">
    <property type="entry name" value="4Fe-4S ferredoxins"/>
    <property type="match status" value="1"/>
</dbReference>
<evidence type="ECO:0000256" key="7">
    <source>
        <dbReference type="ARBA" id="ARBA00023014"/>
    </source>
</evidence>
<dbReference type="KEGG" id="dmp:FAK_38610"/>
<dbReference type="RefSeq" id="WP_338603145.1">
    <property type="nucleotide sequence ID" value="NZ_AP028679.1"/>
</dbReference>
<proteinExistence type="predicted"/>
<evidence type="ECO:0000256" key="1">
    <source>
        <dbReference type="ARBA" id="ARBA00022448"/>
    </source>
</evidence>
<keyword evidence="6" id="KW-0408">Iron</keyword>
<sequence length="172" mass="18793">MSKYYLLQDSERCIGCLACEVSCKSNKSLPVGPALCKNMSVGPVEIKSLPRVRFVFMPCFHCEDPWCLDVCPSGAIQKRAGDGIVFIEPNLCIGCKSCITACPWGACQWDPAAAKAVKCDYCKDRLDEGLKPACVTKCLTQCLEFGVADKLPSGRRERFAAQIARDAFNPKG</sequence>
<dbReference type="Gene3D" id="3.30.70.20">
    <property type="match status" value="2"/>
</dbReference>
<dbReference type="PANTHER" id="PTHR43177">
    <property type="entry name" value="PROTEIN NRFC"/>
    <property type="match status" value="1"/>
</dbReference>
<keyword evidence="3" id="KW-0479">Metal-binding</keyword>
<dbReference type="InterPro" id="IPR017896">
    <property type="entry name" value="4Fe4S_Fe-S-bd"/>
</dbReference>
<keyword evidence="5" id="KW-0249">Electron transport</keyword>
<evidence type="ECO:0000256" key="2">
    <source>
        <dbReference type="ARBA" id="ARBA00022485"/>
    </source>
</evidence>
<keyword evidence="4" id="KW-0677">Repeat</keyword>
<dbReference type="GO" id="GO:0051539">
    <property type="term" value="F:4 iron, 4 sulfur cluster binding"/>
    <property type="evidence" value="ECO:0007669"/>
    <property type="project" value="UniProtKB-KW"/>
</dbReference>
<name>A0AAU9EZ39_9BACT</name>
<dbReference type="PANTHER" id="PTHR43177:SF5">
    <property type="entry name" value="ANAEROBIC DIMETHYL SULFOXIDE REDUCTASE CHAIN B-RELATED"/>
    <property type="match status" value="1"/>
</dbReference>
<dbReference type="GO" id="GO:0046872">
    <property type="term" value="F:metal ion binding"/>
    <property type="evidence" value="ECO:0007669"/>
    <property type="project" value="UniProtKB-KW"/>
</dbReference>